<evidence type="ECO:0000313" key="4">
    <source>
        <dbReference type="EMBL" id="CRY53701.1"/>
    </source>
</evidence>
<dbReference type="Pfam" id="PF03237">
    <property type="entry name" value="Terminase_6N"/>
    <property type="match status" value="1"/>
</dbReference>
<keyword evidence="1" id="KW-1188">Viral release from host cell</keyword>
<dbReference type="Pfam" id="PF17289">
    <property type="entry name" value="Terminase_6C"/>
    <property type="match status" value="1"/>
</dbReference>
<dbReference type="AlphaFoldDB" id="A0A0H5M9E8"/>
<name>A0A0H5M9E8_YERIN</name>
<evidence type="ECO:0000256" key="1">
    <source>
        <dbReference type="ARBA" id="ARBA00022612"/>
    </source>
</evidence>
<evidence type="ECO:0000259" key="3">
    <source>
        <dbReference type="Pfam" id="PF17289"/>
    </source>
</evidence>
<dbReference type="Pfam" id="PF06056">
    <property type="entry name" value="Terminase_5"/>
    <property type="match status" value="1"/>
</dbReference>
<dbReference type="InterPro" id="IPR035421">
    <property type="entry name" value="Terminase_6C"/>
</dbReference>
<evidence type="ECO:0000259" key="2">
    <source>
        <dbReference type="Pfam" id="PF06056"/>
    </source>
</evidence>
<organism evidence="4 5">
    <name type="scientific">Yersinia intermedia</name>
    <dbReference type="NCBI Taxonomy" id="631"/>
    <lineage>
        <taxon>Bacteria</taxon>
        <taxon>Pseudomonadati</taxon>
        <taxon>Pseudomonadota</taxon>
        <taxon>Gammaproteobacteria</taxon>
        <taxon>Enterobacterales</taxon>
        <taxon>Yersiniaceae</taxon>
        <taxon>Yersinia</taxon>
    </lineage>
</organism>
<feature type="domain" description="Terminase large subunit gp17-like C-terminal" evidence="3">
    <location>
        <begin position="394"/>
        <end position="554"/>
    </location>
</feature>
<reference evidence="5" key="1">
    <citation type="submission" date="2015-03" db="EMBL/GenBank/DDBJ databases">
        <authorList>
            <consortium name="Pathogen Informatics"/>
        </authorList>
    </citation>
    <scope>NUCLEOTIDE SEQUENCE [LARGE SCALE GENOMIC DNA]</scope>
    <source>
        <strain evidence="5">R148</strain>
    </source>
</reference>
<dbReference type="InterPro" id="IPR010332">
    <property type="entry name" value="ATPase_terminase-su_N"/>
</dbReference>
<accession>A0A0H5M9E8</accession>
<dbReference type="Gene3D" id="3.30.420.240">
    <property type="match status" value="1"/>
</dbReference>
<dbReference type="EMBL" id="CWJI01000001">
    <property type="protein sequence ID" value="CRY53701.1"/>
    <property type="molecule type" value="Genomic_DNA"/>
</dbReference>
<sequence>MSKLAPDSARDARSLYWQGYQISHIAQLTGFNVHTLYSRRKRENWDKTAPLDRVRFTTEARYNQLIDKAEKSGRDFKEIDLLARQLVRFDRQLNNEGGESRKKQPKNHFTDEQIDQLRAKFYDGLYEHQKRWFKAKSLAVTIRNILKSRQIGATWYFSREALVDALETGRNQIFLSASRAQAHQFKRFIIKFAAEVGVELKGDPIMLSNGAELHFLGTAAASAQSYTGNLYFDEYFWTSNFINLRSVAAGMATQKGLIETYFSTVSSEEHEAWRFWSGDLFNDGRKKADQVNIDVTHKNLKNGKICADMQWKQVVTVKDAAALGFDRIDVDDLIAKKSPDEFNNLYMCQPITNGERPFSYSELINCGVDGWNEGVWDDWRPYSPRPLGNTPVWIGYDPNGEGEGGDSAGLVAIAPPQVEGGKFRVLEAIQLRGMPFELQAEEIRKMTQRYNVQFIGIDGTGIGGAVHTIVLGFFPAAMKFVYSISVKSALVLKAQMVMRRGRFEYDAGLSVIAQSFMTIRKSVTPSGMVTYVSDRSKGASHGDVAWAIMHALQNEPIGAETGSTGGGFVQEF</sequence>
<feature type="domain" description="Terminase ATPase subunit N-terminal" evidence="2">
    <location>
        <begin position="10"/>
        <end position="63"/>
    </location>
</feature>
<dbReference type="InterPro" id="IPR027417">
    <property type="entry name" value="P-loop_NTPase"/>
</dbReference>
<protein>
    <submittedName>
        <fullName evidence="4">Terminase, ATPase subunit</fullName>
    </submittedName>
</protein>
<dbReference type="RefSeq" id="WP_053008862.1">
    <property type="nucleotide sequence ID" value="NZ_CWJI01000001.1"/>
</dbReference>
<gene>
    <name evidence="4" type="primary">gpP</name>
    <name evidence="4" type="ORF">ERS008476_00601</name>
</gene>
<dbReference type="Proteomes" id="UP000043316">
    <property type="component" value="Unassembled WGS sequence"/>
</dbReference>
<dbReference type="Gene3D" id="3.40.50.300">
    <property type="entry name" value="P-loop containing nucleotide triphosphate hydrolases"/>
    <property type="match status" value="1"/>
</dbReference>
<evidence type="ECO:0000313" key="5">
    <source>
        <dbReference type="Proteomes" id="UP000043316"/>
    </source>
</evidence>
<proteinExistence type="predicted"/>